<dbReference type="PROSITE" id="PS51257">
    <property type="entry name" value="PROKAR_LIPOPROTEIN"/>
    <property type="match status" value="1"/>
</dbReference>
<accession>A0AA37S9I3</accession>
<comment type="caution">
    <text evidence="1">The sequence shown here is derived from an EMBL/GenBank/DDBJ whole genome shotgun (WGS) entry which is preliminary data.</text>
</comment>
<gene>
    <name evidence="1" type="ORF">GCM10007876_20990</name>
</gene>
<name>A0AA37S9I3_9GAMM</name>
<proteinExistence type="predicted"/>
<protein>
    <recommendedName>
        <fullName evidence="3">Lipoprotein</fullName>
    </recommendedName>
</protein>
<dbReference type="Proteomes" id="UP001161389">
    <property type="component" value="Unassembled WGS sequence"/>
</dbReference>
<sequence length="203" mass="22255">MKKCFILIMALVLTGCFGPGKYQIKDAREVVSMDGYYSVNNRISTKSVAGGLHVDDTGVFINPFAFDKANGEVMTGFKITNKTFYDTFYGSPNSLGNLQVITFEIDGEKHDFDIMDTNSDWGSIGYNTAIGSAGSSITETGVAYINKDVMLKIAQANTLIVYIYGTERSVKYDAEDVSQSFHVNLNQFVDSVLLKNARTAEPG</sequence>
<organism evidence="1 2">
    <name type="scientific">Litoribrevibacter albus</name>
    <dbReference type="NCBI Taxonomy" id="1473156"/>
    <lineage>
        <taxon>Bacteria</taxon>
        <taxon>Pseudomonadati</taxon>
        <taxon>Pseudomonadota</taxon>
        <taxon>Gammaproteobacteria</taxon>
        <taxon>Oceanospirillales</taxon>
        <taxon>Oceanospirillaceae</taxon>
        <taxon>Litoribrevibacter</taxon>
    </lineage>
</organism>
<keyword evidence="2" id="KW-1185">Reference proteome</keyword>
<evidence type="ECO:0000313" key="2">
    <source>
        <dbReference type="Proteomes" id="UP001161389"/>
    </source>
</evidence>
<dbReference type="AlphaFoldDB" id="A0AA37S9I3"/>
<evidence type="ECO:0008006" key="3">
    <source>
        <dbReference type="Google" id="ProtNLM"/>
    </source>
</evidence>
<dbReference type="EMBL" id="BSNM01000014">
    <property type="protein sequence ID" value="GLQ31620.1"/>
    <property type="molecule type" value="Genomic_DNA"/>
</dbReference>
<reference evidence="1" key="1">
    <citation type="journal article" date="2014" name="Int. J. Syst. Evol. Microbiol.">
        <title>Complete genome sequence of Corynebacterium casei LMG S-19264T (=DSM 44701T), isolated from a smear-ripened cheese.</title>
        <authorList>
            <consortium name="US DOE Joint Genome Institute (JGI-PGF)"/>
            <person name="Walter F."/>
            <person name="Albersmeier A."/>
            <person name="Kalinowski J."/>
            <person name="Ruckert C."/>
        </authorList>
    </citation>
    <scope>NUCLEOTIDE SEQUENCE</scope>
    <source>
        <strain evidence="1">NBRC 110071</strain>
    </source>
</reference>
<reference evidence="1" key="2">
    <citation type="submission" date="2023-01" db="EMBL/GenBank/DDBJ databases">
        <title>Draft genome sequence of Litoribrevibacter albus strain NBRC 110071.</title>
        <authorList>
            <person name="Sun Q."/>
            <person name="Mori K."/>
        </authorList>
    </citation>
    <scope>NUCLEOTIDE SEQUENCE</scope>
    <source>
        <strain evidence="1">NBRC 110071</strain>
    </source>
</reference>
<evidence type="ECO:0000313" key="1">
    <source>
        <dbReference type="EMBL" id="GLQ31620.1"/>
    </source>
</evidence>
<dbReference type="RefSeq" id="WP_284381293.1">
    <property type="nucleotide sequence ID" value="NZ_BSNM01000014.1"/>
</dbReference>